<reference evidence="6" key="1">
    <citation type="submission" date="2022-08" db="UniProtKB">
        <authorList>
            <consortium name="EnsemblMetazoa"/>
        </authorList>
    </citation>
    <scope>IDENTIFICATION</scope>
</reference>
<evidence type="ECO:0000256" key="4">
    <source>
        <dbReference type="ARBA" id="ARBA00023242"/>
    </source>
</evidence>
<proteinExistence type="predicted"/>
<organism evidence="6">
    <name type="scientific">Anopheles coluzzii</name>
    <name type="common">African malaria mosquito</name>
    <dbReference type="NCBI Taxonomy" id="1518534"/>
    <lineage>
        <taxon>Eukaryota</taxon>
        <taxon>Metazoa</taxon>
        <taxon>Ecdysozoa</taxon>
        <taxon>Arthropoda</taxon>
        <taxon>Hexapoda</taxon>
        <taxon>Insecta</taxon>
        <taxon>Pterygota</taxon>
        <taxon>Neoptera</taxon>
        <taxon>Endopterygota</taxon>
        <taxon>Diptera</taxon>
        <taxon>Nematocera</taxon>
        <taxon>Culicoidea</taxon>
        <taxon>Culicidae</taxon>
        <taxon>Anophelinae</taxon>
        <taxon>Anopheles</taxon>
    </lineage>
</organism>
<dbReference type="EnsemblMetazoa" id="ACOM027151-RA">
    <property type="protein sequence ID" value="ACOM027151-PA.1"/>
    <property type="gene ID" value="ACOM027151"/>
</dbReference>
<dbReference type="GO" id="GO:0006355">
    <property type="term" value="P:regulation of DNA-templated transcription"/>
    <property type="evidence" value="ECO:0007669"/>
    <property type="project" value="InterPro"/>
</dbReference>
<feature type="compositionally biased region" description="Polar residues" evidence="5">
    <location>
        <begin position="349"/>
        <end position="375"/>
    </location>
</feature>
<dbReference type="AlphaFoldDB" id="A0A8W7P995"/>
<evidence type="ECO:0000256" key="2">
    <source>
        <dbReference type="ARBA" id="ARBA00023015"/>
    </source>
</evidence>
<evidence type="ECO:0000256" key="1">
    <source>
        <dbReference type="ARBA" id="ARBA00004123"/>
    </source>
</evidence>
<name>A0A8W7P995_ANOCL</name>
<evidence type="ECO:0000256" key="5">
    <source>
        <dbReference type="SAM" id="MobiDB-lite"/>
    </source>
</evidence>
<keyword evidence="3" id="KW-0804">Transcription</keyword>
<comment type="subcellular location">
    <subcellularLocation>
        <location evidence="1">Nucleus</location>
    </subcellularLocation>
</comment>
<dbReference type="PANTHER" id="PTHR15950">
    <property type="entry name" value="TRANSCRIPTION COFACTOR VESTIGIAL-LIKE PROTEIN"/>
    <property type="match status" value="1"/>
</dbReference>
<evidence type="ECO:0000256" key="3">
    <source>
        <dbReference type="ARBA" id="ARBA00023163"/>
    </source>
</evidence>
<protein>
    <submittedName>
        <fullName evidence="6">Uncharacterized protein</fullName>
    </submittedName>
</protein>
<dbReference type="Proteomes" id="UP000075882">
    <property type="component" value="Unassembled WGS sequence"/>
</dbReference>
<evidence type="ECO:0000313" key="6">
    <source>
        <dbReference type="EnsemblMetazoa" id="ACOM027151-PA.1"/>
    </source>
</evidence>
<accession>A0A8W7P995</accession>
<sequence>MLRRRRRNRTCCSTECISGAGIWSKSAKTCSTISKMKPKQVTPDRRTNRRRSSMSCMKHRIACIWLAKSRCTRSDSVSAFDFTQFIRSSRESSVMELVFSSATPSSSSDDVENASWTDIVAFVDVADVNHITPTDRNGHTHRGTKPFLPNGAYRFPELAATFCQLLVELILDALLARLPHDVLLAVVRLKLAASRFAQVVYRVDTRKVSYPRPHFRIERKLLNVQALSHILTAPGACSVEATLSGISLCDLVRRWHHFNQDLYSSSGVPLAASSSTSAGSHSPCSPLLPPSLPSNVAAAAAAAQSSSTLTSSATVTSVNQTAIPTIPLGALQRHITKEEDISTARSDTEGTISGAHNDSSCSSGPDSPHNLNQQQADASGLAAAAAAVAGGGGGGSGESSGGLMAGGSGNGRAQYVSATCVVFTHYSGDAASVVDEHFSRALNFSDKNNKGVAINATLQMIYT</sequence>
<dbReference type="InterPro" id="IPR011520">
    <property type="entry name" value="Vg_fam"/>
</dbReference>
<keyword evidence="2" id="KW-0805">Transcription regulation</keyword>
<dbReference type="Pfam" id="PF07545">
    <property type="entry name" value="Vg_Tdu"/>
    <property type="match status" value="1"/>
</dbReference>
<dbReference type="PANTHER" id="PTHR15950:SF15">
    <property type="entry name" value="PROTEIN VESTIGIAL"/>
    <property type="match status" value="1"/>
</dbReference>
<dbReference type="VEuPathDB" id="VectorBase:ACON2_032233"/>
<feature type="region of interest" description="Disordered" evidence="5">
    <location>
        <begin position="341"/>
        <end position="378"/>
    </location>
</feature>
<keyword evidence="4" id="KW-0539">Nucleus</keyword>
<dbReference type="GO" id="GO:0005634">
    <property type="term" value="C:nucleus"/>
    <property type="evidence" value="ECO:0007669"/>
    <property type="project" value="UniProtKB-SubCell"/>
</dbReference>